<dbReference type="Proteomes" id="UP000887575">
    <property type="component" value="Unassembled WGS sequence"/>
</dbReference>
<organism evidence="2 3">
    <name type="scientific">Mesorhabditis belari</name>
    <dbReference type="NCBI Taxonomy" id="2138241"/>
    <lineage>
        <taxon>Eukaryota</taxon>
        <taxon>Metazoa</taxon>
        <taxon>Ecdysozoa</taxon>
        <taxon>Nematoda</taxon>
        <taxon>Chromadorea</taxon>
        <taxon>Rhabditida</taxon>
        <taxon>Rhabditina</taxon>
        <taxon>Rhabditomorpha</taxon>
        <taxon>Rhabditoidea</taxon>
        <taxon>Rhabditidae</taxon>
        <taxon>Mesorhabditinae</taxon>
        <taxon>Mesorhabditis</taxon>
    </lineage>
</organism>
<feature type="region of interest" description="Disordered" evidence="1">
    <location>
        <begin position="157"/>
        <end position="189"/>
    </location>
</feature>
<feature type="compositionally biased region" description="Polar residues" evidence="1">
    <location>
        <begin position="180"/>
        <end position="189"/>
    </location>
</feature>
<dbReference type="WBParaSite" id="MBELARI_LOCUS11842">
    <property type="protein sequence ID" value="MBELARI_LOCUS11842"/>
    <property type="gene ID" value="MBELARI_LOCUS11842"/>
</dbReference>
<proteinExistence type="predicted"/>
<evidence type="ECO:0000313" key="2">
    <source>
        <dbReference type="Proteomes" id="UP000887575"/>
    </source>
</evidence>
<accession>A0AAF3ED02</accession>
<evidence type="ECO:0000256" key="1">
    <source>
        <dbReference type="SAM" id="MobiDB-lite"/>
    </source>
</evidence>
<protein>
    <submittedName>
        <fullName evidence="3">Uncharacterized protein</fullName>
    </submittedName>
</protein>
<keyword evidence="2" id="KW-1185">Reference proteome</keyword>
<evidence type="ECO:0000313" key="3">
    <source>
        <dbReference type="WBParaSite" id="MBELARI_LOCUS11842"/>
    </source>
</evidence>
<sequence>MLKSFENLLEQMKSLELQNTMDFEKVGQSLVCLEEQMHRRLAETKARLCDNEWDTLSTISSTSLSTEPEPSMTSILGALPPKLYGIVELRVAINKARQLLAEIVPELRAAVDCVRIPLVRDDIEAFIKRADNIQIVFNQLGARMENESMDDLDEFVLNAGSEKDNPQTRRSPSEVPVSMPNLNKTTYSS</sequence>
<name>A0AAF3ED02_9BILA</name>
<dbReference type="AlphaFoldDB" id="A0AAF3ED02"/>
<reference evidence="3" key="1">
    <citation type="submission" date="2024-02" db="UniProtKB">
        <authorList>
            <consortium name="WormBaseParasite"/>
        </authorList>
    </citation>
    <scope>IDENTIFICATION</scope>
</reference>